<keyword evidence="1" id="KW-0472">Membrane</keyword>
<dbReference type="EMBL" id="JARXRO010000020">
    <property type="protein sequence ID" value="MDH5835048.1"/>
    <property type="molecule type" value="Genomic_DNA"/>
</dbReference>
<evidence type="ECO:0000313" key="3">
    <source>
        <dbReference type="Proteomes" id="UP001156873"/>
    </source>
</evidence>
<protein>
    <submittedName>
        <fullName evidence="2">Uncharacterized protein</fullName>
    </submittedName>
</protein>
<proteinExistence type="predicted"/>
<keyword evidence="1" id="KW-0812">Transmembrane</keyword>
<evidence type="ECO:0000256" key="1">
    <source>
        <dbReference type="SAM" id="Phobius"/>
    </source>
</evidence>
<feature type="transmembrane region" description="Helical" evidence="1">
    <location>
        <begin position="109"/>
        <end position="128"/>
    </location>
</feature>
<gene>
    <name evidence="2" type="ORF">QFW81_14115</name>
</gene>
<sequence>MSATIVDPASPGRVDANAWWAIPHLAARLLWRHWPALLCLFFAQRVAYDLLQQASIRLAETSLLLSYAAIAVLIVTQLVGVIGMFLVLRPSLPTQAAGIGVPEVRLQHPWLGALAVALLPFFAYYASWGLLDGIKRDFILSYLSGVSFENRESLSSILKVEGIWIALAVAWAVRAFARRRAEATGHGAWAMLATVCEAYWVFVGVSAIAGWMSQARTWWHARAVYVAVAEWWDNPFIGLVSLDQVKRVATPAWDLVATLAGAAAMPLVWLAITAIVYGLDLRRRHRMGDADAHADTLATRFQNLHVAWRRLATKASSGWTSKGVPVVNSLRLVLRAGLPALLTLVLGWQLLASFDAWAWRWATRALGAREWQEWQVIAQPLLVLVNGPLSLRPALLTELLRIVLLAATFDRAVARLPRAELGAG</sequence>
<feature type="transmembrane region" description="Helical" evidence="1">
    <location>
        <begin position="67"/>
        <end position="88"/>
    </location>
</feature>
<accession>A0ABT6JX27</accession>
<keyword evidence="3" id="KW-1185">Reference proteome</keyword>
<feature type="transmembrane region" description="Helical" evidence="1">
    <location>
        <begin position="255"/>
        <end position="279"/>
    </location>
</feature>
<keyword evidence="1" id="KW-1133">Transmembrane helix</keyword>
<feature type="transmembrane region" description="Helical" evidence="1">
    <location>
        <begin position="29"/>
        <end position="47"/>
    </location>
</feature>
<dbReference type="RefSeq" id="WP_280579659.1">
    <property type="nucleotide sequence ID" value="NZ_JARXRO010000020.1"/>
</dbReference>
<reference evidence="2 3" key="1">
    <citation type="submission" date="2023-04" db="EMBL/GenBank/DDBJ databases">
        <title>Luteimonas sp. M1R5S59.</title>
        <authorList>
            <person name="Sun J.-Q."/>
        </authorList>
    </citation>
    <scope>NUCLEOTIDE SEQUENCE [LARGE SCALE GENOMIC DNA]</scope>
    <source>
        <strain evidence="2 3">M1R5S59</strain>
    </source>
</reference>
<comment type="caution">
    <text evidence="2">The sequence shown here is derived from an EMBL/GenBank/DDBJ whole genome shotgun (WGS) entry which is preliminary data.</text>
</comment>
<name>A0ABT6JX27_9GAMM</name>
<organism evidence="2 3">
    <name type="scientific">Luteimonas kalidii</name>
    <dbReference type="NCBI Taxonomy" id="3042025"/>
    <lineage>
        <taxon>Bacteria</taxon>
        <taxon>Pseudomonadati</taxon>
        <taxon>Pseudomonadota</taxon>
        <taxon>Gammaproteobacteria</taxon>
        <taxon>Lysobacterales</taxon>
        <taxon>Lysobacteraceae</taxon>
        <taxon>Luteimonas</taxon>
    </lineage>
</organism>
<evidence type="ECO:0000313" key="2">
    <source>
        <dbReference type="EMBL" id="MDH5835048.1"/>
    </source>
</evidence>
<feature type="transmembrane region" description="Helical" evidence="1">
    <location>
        <begin position="189"/>
        <end position="212"/>
    </location>
</feature>
<dbReference type="Proteomes" id="UP001156873">
    <property type="component" value="Unassembled WGS sequence"/>
</dbReference>